<evidence type="ECO:0000256" key="8">
    <source>
        <dbReference type="SAM" id="MobiDB-lite"/>
    </source>
</evidence>
<name>A0ABW3U9Z8_9GAMM</name>
<comment type="function">
    <text evidence="7">Mechanosensitive channel that participates in the regulation of osmotic pressure changes within the cell, opening in response to stretch forces in the membrane lipid bilayer, without the need for other proteins. Contributes to normal resistance to hypoosmotic shock. Forms an ion channel of 1.0 nanosiemens conductance with a slight preference for anions.</text>
</comment>
<gene>
    <name evidence="11" type="ORF">ACFQ2X_06770</name>
</gene>
<dbReference type="RefSeq" id="WP_230438398.1">
    <property type="nucleotide sequence ID" value="NZ_CP087715.1"/>
</dbReference>
<dbReference type="Pfam" id="PF21082">
    <property type="entry name" value="MS_channel_3rd"/>
    <property type="match status" value="1"/>
</dbReference>
<keyword evidence="5 7" id="KW-1133">Transmembrane helix</keyword>
<keyword evidence="7" id="KW-0997">Cell inner membrane</keyword>
<feature type="domain" description="Mechanosensitive ion channel MscS" evidence="9">
    <location>
        <begin position="125"/>
        <end position="187"/>
    </location>
</feature>
<dbReference type="InterPro" id="IPR045275">
    <property type="entry name" value="MscS_archaea/bacteria_type"/>
</dbReference>
<protein>
    <recommendedName>
        <fullName evidence="7">Small-conductance mechanosensitive channel</fullName>
    </recommendedName>
</protein>
<dbReference type="PANTHER" id="PTHR30221:SF1">
    <property type="entry name" value="SMALL-CONDUCTANCE MECHANOSENSITIVE CHANNEL"/>
    <property type="match status" value="1"/>
</dbReference>
<comment type="caution">
    <text evidence="11">The sequence shown here is derived from an EMBL/GenBank/DDBJ whole genome shotgun (WGS) entry which is preliminary data.</text>
</comment>
<dbReference type="InterPro" id="IPR011014">
    <property type="entry name" value="MscS_channel_TM-2"/>
</dbReference>
<keyword evidence="6 7" id="KW-0472">Membrane</keyword>
<dbReference type="PANTHER" id="PTHR30221">
    <property type="entry name" value="SMALL-CONDUCTANCE MECHANOSENSITIVE CHANNEL"/>
    <property type="match status" value="1"/>
</dbReference>
<dbReference type="Gene3D" id="2.30.30.60">
    <property type="match status" value="1"/>
</dbReference>
<evidence type="ECO:0000256" key="6">
    <source>
        <dbReference type="ARBA" id="ARBA00023136"/>
    </source>
</evidence>
<comment type="subcellular location">
    <subcellularLocation>
        <location evidence="7">Cell inner membrane</location>
        <topology evidence="7">Multi-pass membrane protein</topology>
    </subcellularLocation>
    <subcellularLocation>
        <location evidence="1">Cell membrane</location>
        <topology evidence="1">Multi-pass membrane protein</topology>
    </subcellularLocation>
</comment>
<dbReference type="SUPFAM" id="SSF82861">
    <property type="entry name" value="Mechanosensitive channel protein MscS (YggB), transmembrane region"/>
    <property type="match status" value="1"/>
</dbReference>
<dbReference type="InterPro" id="IPR023408">
    <property type="entry name" value="MscS_beta-dom_sf"/>
</dbReference>
<feature type="region of interest" description="Disordered" evidence="8">
    <location>
        <begin position="293"/>
        <end position="319"/>
    </location>
</feature>
<dbReference type="InterPro" id="IPR011066">
    <property type="entry name" value="MscS_channel_C_sf"/>
</dbReference>
<keyword evidence="7" id="KW-0813">Transport</keyword>
<evidence type="ECO:0000313" key="11">
    <source>
        <dbReference type="EMBL" id="MFD1216295.1"/>
    </source>
</evidence>
<comment type="caution">
    <text evidence="7">Lacks conserved residue(s) required for the propagation of feature annotation.</text>
</comment>
<keyword evidence="7" id="KW-0406">Ion transport</keyword>
<comment type="similarity">
    <text evidence="2 7">Belongs to the MscS (TC 1.A.23) family.</text>
</comment>
<evidence type="ECO:0000256" key="2">
    <source>
        <dbReference type="ARBA" id="ARBA00008017"/>
    </source>
</evidence>
<dbReference type="InterPro" id="IPR006685">
    <property type="entry name" value="MscS_channel_2nd"/>
</dbReference>
<evidence type="ECO:0000259" key="9">
    <source>
        <dbReference type="Pfam" id="PF00924"/>
    </source>
</evidence>
<feature type="domain" description="Mechanosensitive ion channel MscS C-terminal" evidence="10">
    <location>
        <begin position="200"/>
        <end position="282"/>
    </location>
</feature>
<feature type="transmembrane region" description="Helical" evidence="7">
    <location>
        <begin position="42"/>
        <end position="63"/>
    </location>
</feature>
<evidence type="ECO:0000256" key="1">
    <source>
        <dbReference type="ARBA" id="ARBA00004651"/>
    </source>
</evidence>
<comment type="subunit">
    <text evidence="7">Homoheptamer.</text>
</comment>
<evidence type="ECO:0000256" key="7">
    <source>
        <dbReference type="RuleBase" id="RU369025"/>
    </source>
</evidence>
<evidence type="ECO:0000256" key="4">
    <source>
        <dbReference type="ARBA" id="ARBA00022692"/>
    </source>
</evidence>
<evidence type="ECO:0000256" key="5">
    <source>
        <dbReference type="ARBA" id="ARBA00022989"/>
    </source>
</evidence>
<evidence type="ECO:0000256" key="3">
    <source>
        <dbReference type="ARBA" id="ARBA00022475"/>
    </source>
</evidence>
<sequence length="319" mass="35270">MLVPTSLPRQAEKPPQIDADYDAAIQQVDSWVDGTIHLLPNILVALVLLIIFVLLGTLCRFLVLRQLTRRERSNLGEVLGGLFKWGLILIGFLLSATIVMPSLKPGDLVAGLGVGSVAIGFAFKDILQNWLAGLLILVRQPFEIGDQIRVNDFEGTVSRIETRATLLDTYDGQRVVIPNSEIYTTAVTVKTAHAHRRSDFEVGIGYGDNLDEACEVILKAVREVEGVLPEPAPEALPWSLDASWVTIQVRWWSSSVQSDVTHTRPKVIRAIKIALDTAGIDMPFETQVHLFHDQTDDDDGRPGQAREGWPVTKKKAEPE</sequence>
<dbReference type="SUPFAM" id="SSF50182">
    <property type="entry name" value="Sm-like ribonucleoproteins"/>
    <property type="match status" value="1"/>
</dbReference>
<dbReference type="Proteomes" id="UP001597264">
    <property type="component" value="Unassembled WGS sequence"/>
</dbReference>
<dbReference type="InterPro" id="IPR010920">
    <property type="entry name" value="LSM_dom_sf"/>
</dbReference>
<keyword evidence="3" id="KW-1003">Cell membrane</keyword>
<keyword evidence="7" id="KW-0407">Ion channel</keyword>
<evidence type="ECO:0000313" key="12">
    <source>
        <dbReference type="Proteomes" id="UP001597264"/>
    </source>
</evidence>
<reference evidence="12" key="1">
    <citation type="journal article" date="2019" name="Int. J. Syst. Evol. Microbiol.">
        <title>The Global Catalogue of Microorganisms (GCM) 10K type strain sequencing project: providing services to taxonomists for standard genome sequencing and annotation.</title>
        <authorList>
            <consortium name="The Broad Institute Genomics Platform"/>
            <consortium name="The Broad Institute Genome Sequencing Center for Infectious Disease"/>
            <person name="Wu L."/>
            <person name="Ma J."/>
        </authorList>
    </citation>
    <scope>NUCLEOTIDE SEQUENCE [LARGE SCALE GENOMIC DNA]</scope>
    <source>
        <strain evidence="12">CCUG 54356</strain>
    </source>
</reference>
<evidence type="ECO:0000259" key="10">
    <source>
        <dbReference type="Pfam" id="PF21082"/>
    </source>
</evidence>
<accession>A0ABW3U9Z8</accession>
<dbReference type="Gene3D" id="3.30.70.100">
    <property type="match status" value="1"/>
</dbReference>
<dbReference type="Pfam" id="PF05552">
    <property type="entry name" value="MS_channel_1st_1"/>
    <property type="match status" value="1"/>
</dbReference>
<proteinExistence type="inferred from homology"/>
<dbReference type="InterPro" id="IPR008910">
    <property type="entry name" value="MSC_TM_helix"/>
</dbReference>
<dbReference type="InterPro" id="IPR049278">
    <property type="entry name" value="MS_channel_C"/>
</dbReference>
<keyword evidence="4 7" id="KW-0812">Transmembrane</keyword>
<keyword evidence="12" id="KW-1185">Reference proteome</keyword>
<dbReference type="Gene3D" id="1.10.287.1260">
    <property type="match status" value="1"/>
</dbReference>
<dbReference type="Pfam" id="PF00924">
    <property type="entry name" value="MS_channel_2nd"/>
    <property type="match status" value="1"/>
</dbReference>
<dbReference type="EMBL" id="JBHTLR010000007">
    <property type="protein sequence ID" value="MFD1216295.1"/>
    <property type="molecule type" value="Genomic_DNA"/>
</dbReference>
<dbReference type="SUPFAM" id="SSF82689">
    <property type="entry name" value="Mechanosensitive channel protein MscS (YggB), C-terminal domain"/>
    <property type="match status" value="1"/>
</dbReference>
<organism evidence="11 12">
    <name type="scientific">Microbulbifer celer</name>
    <dbReference type="NCBI Taxonomy" id="435905"/>
    <lineage>
        <taxon>Bacteria</taxon>
        <taxon>Pseudomonadati</taxon>
        <taxon>Pseudomonadota</taxon>
        <taxon>Gammaproteobacteria</taxon>
        <taxon>Cellvibrionales</taxon>
        <taxon>Microbulbiferaceae</taxon>
        <taxon>Microbulbifer</taxon>
    </lineage>
</organism>
<feature type="transmembrane region" description="Helical" evidence="7">
    <location>
        <begin position="75"/>
        <end position="96"/>
    </location>
</feature>